<organism evidence="4 5">
    <name type="scientific">Sphaerisporangium aureirubrum</name>
    <dbReference type="NCBI Taxonomy" id="1544736"/>
    <lineage>
        <taxon>Bacteria</taxon>
        <taxon>Bacillati</taxon>
        <taxon>Actinomycetota</taxon>
        <taxon>Actinomycetes</taxon>
        <taxon>Streptosporangiales</taxon>
        <taxon>Streptosporangiaceae</taxon>
        <taxon>Sphaerisporangium</taxon>
    </lineage>
</organism>
<evidence type="ECO:0000313" key="5">
    <source>
        <dbReference type="Proteomes" id="UP001596137"/>
    </source>
</evidence>
<dbReference type="InterPro" id="IPR051398">
    <property type="entry name" value="Polysacch_Deacetylase"/>
</dbReference>
<evidence type="ECO:0000259" key="3">
    <source>
        <dbReference type="PROSITE" id="PS51677"/>
    </source>
</evidence>
<dbReference type="EMBL" id="JBHSRF010000062">
    <property type="protein sequence ID" value="MFC6085453.1"/>
    <property type="molecule type" value="Genomic_DNA"/>
</dbReference>
<sequence length="350" mass="37677">MGRFAGRHIGALSLGVLALAGCGGGDGKVVAQPAAGGKPAKPVSAQEARRTAAATAAKVKANELGQIPVLMYHRIVAKPAGGDDRTPAQFRTELERLAKEGYVPITAREYTTGRIAIPAGRHPVVLTFDDSSPSQLTLDGSGQPMPDTAVGILMDVARKNPGFRPVGTFYVIKDMFGTFGQEAQAQVLGWLKDNGFDIGNHTRDHLNLRGRSKEQVTDQIVAGHKLITALIKDAPATLALPYGNQPNTKQWAMRGDGGGVHYAYTGVFLAGYTPAASPFSKDFDPLGIPRIRAMDKVGDCARFCSTAWLDWLKAHPEDRFTSDGDVRTVAFPKFKNPYVAKHFTKYTLPY</sequence>
<accession>A0ABW1NQ25</accession>
<name>A0ABW1NQ25_9ACTN</name>
<evidence type="ECO:0000313" key="4">
    <source>
        <dbReference type="EMBL" id="MFC6085453.1"/>
    </source>
</evidence>
<feature type="domain" description="NodB homology" evidence="3">
    <location>
        <begin position="122"/>
        <end position="350"/>
    </location>
</feature>
<dbReference type="PANTHER" id="PTHR34216">
    <property type="match status" value="1"/>
</dbReference>
<evidence type="ECO:0000256" key="1">
    <source>
        <dbReference type="ARBA" id="ARBA00004613"/>
    </source>
</evidence>
<dbReference type="InterPro" id="IPR011330">
    <property type="entry name" value="Glyco_hydro/deAcase_b/a-brl"/>
</dbReference>
<comment type="subcellular location">
    <subcellularLocation>
        <location evidence="1">Secreted</location>
    </subcellularLocation>
</comment>
<protein>
    <submittedName>
        <fullName evidence="4">Polysaccharide deacetylase family protein</fullName>
    </submittedName>
</protein>
<dbReference type="Proteomes" id="UP001596137">
    <property type="component" value="Unassembled WGS sequence"/>
</dbReference>
<reference evidence="5" key="1">
    <citation type="journal article" date="2019" name="Int. J. Syst. Evol. Microbiol.">
        <title>The Global Catalogue of Microorganisms (GCM) 10K type strain sequencing project: providing services to taxonomists for standard genome sequencing and annotation.</title>
        <authorList>
            <consortium name="The Broad Institute Genomics Platform"/>
            <consortium name="The Broad Institute Genome Sequencing Center for Infectious Disease"/>
            <person name="Wu L."/>
            <person name="Ma J."/>
        </authorList>
    </citation>
    <scope>NUCLEOTIDE SEQUENCE [LARGE SCALE GENOMIC DNA]</scope>
    <source>
        <strain evidence="5">JCM 30346</strain>
    </source>
</reference>
<proteinExistence type="predicted"/>
<dbReference type="Gene3D" id="3.20.20.370">
    <property type="entry name" value="Glycoside hydrolase/deacetylase"/>
    <property type="match status" value="1"/>
</dbReference>
<comment type="caution">
    <text evidence="4">The sequence shown here is derived from an EMBL/GenBank/DDBJ whole genome shotgun (WGS) entry which is preliminary data.</text>
</comment>
<dbReference type="Pfam" id="PF01522">
    <property type="entry name" value="Polysacc_deac_1"/>
    <property type="match status" value="1"/>
</dbReference>
<gene>
    <name evidence="4" type="ORF">ACFP1K_30095</name>
</gene>
<evidence type="ECO:0000256" key="2">
    <source>
        <dbReference type="ARBA" id="ARBA00022729"/>
    </source>
</evidence>
<dbReference type="PROSITE" id="PS51257">
    <property type="entry name" value="PROKAR_LIPOPROTEIN"/>
    <property type="match status" value="1"/>
</dbReference>
<dbReference type="PROSITE" id="PS51677">
    <property type="entry name" value="NODB"/>
    <property type="match status" value="1"/>
</dbReference>
<keyword evidence="2" id="KW-0732">Signal</keyword>
<keyword evidence="5" id="KW-1185">Reference proteome</keyword>
<dbReference type="InterPro" id="IPR002509">
    <property type="entry name" value="NODB_dom"/>
</dbReference>
<dbReference type="SUPFAM" id="SSF88713">
    <property type="entry name" value="Glycoside hydrolase/deacetylase"/>
    <property type="match status" value="1"/>
</dbReference>
<dbReference type="PANTHER" id="PTHR34216:SF3">
    <property type="entry name" value="POLY-BETA-1,6-N-ACETYL-D-GLUCOSAMINE N-DEACETYLASE"/>
    <property type="match status" value="1"/>
</dbReference>
<dbReference type="RefSeq" id="WP_380759603.1">
    <property type="nucleotide sequence ID" value="NZ_JBHSRF010000062.1"/>
</dbReference>